<keyword evidence="7" id="KW-0445">Lipid transport</keyword>
<evidence type="ECO:0000259" key="9">
    <source>
        <dbReference type="SMART" id="SM00737"/>
    </source>
</evidence>
<gene>
    <name evidence="10" type="ORF">BGW36DRAFT_305277</name>
</gene>
<feature type="signal peptide" evidence="8">
    <location>
        <begin position="1"/>
        <end position="18"/>
    </location>
</feature>
<name>A0AAD4PTU6_9EURO</name>
<comment type="caution">
    <text evidence="10">The sequence shown here is derived from an EMBL/GenBank/DDBJ whole genome shotgun (WGS) entry which is preliminary data.</text>
</comment>
<protein>
    <recommendedName>
        <fullName evidence="4">Phosphatidylglycerol/phosphatidylinositol transfer protein</fullName>
    </recommendedName>
</protein>
<accession>A0AAD4PTU6</accession>
<dbReference type="SUPFAM" id="SSF81296">
    <property type="entry name" value="E set domains"/>
    <property type="match status" value="1"/>
</dbReference>
<dbReference type="EMBL" id="JAJTJA010000012">
    <property type="protein sequence ID" value="KAH8691400.1"/>
    <property type="molecule type" value="Genomic_DNA"/>
</dbReference>
<keyword evidence="6 8" id="KW-0732">Signal</keyword>
<comment type="function">
    <text evidence="1">Catalyzes the intermembrane transfer of phosphatidylglycerol and phosphatidylinositol.</text>
</comment>
<dbReference type="InterPro" id="IPR033917">
    <property type="entry name" value="ML_PG-PI_TP"/>
</dbReference>
<dbReference type="InterPro" id="IPR039670">
    <property type="entry name" value="NPC2-like"/>
</dbReference>
<evidence type="ECO:0000256" key="6">
    <source>
        <dbReference type="ARBA" id="ARBA00022729"/>
    </source>
</evidence>
<evidence type="ECO:0000256" key="5">
    <source>
        <dbReference type="ARBA" id="ARBA00022448"/>
    </source>
</evidence>
<comment type="subunit">
    <text evidence="3">Monomer.</text>
</comment>
<dbReference type="GO" id="GO:0032934">
    <property type="term" value="F:sterol binding"/>
    <property type="evidence" value="ECO:0007669"/>
    <property type="project" value="InterPro"/>
</dbReference>
<evidence type="ECO:0000313" key="10">
    <source>
        <dbReference type="EMBL" id="KAH8691400.1"/>
    </source>
</evidence>
<dbReference type="InterPro" id="IPR003172">
    <property type="entry name" value="ML_dom"/>
</dbReference>
<organism evidence="10 11">
    <name type="scientific">Talaromyces proteolyticus</name>
    <dbReference type="NCBI Taxonomy" id="1131652"/>
    <lineage>
        <taxon>Eukaryota</taxon>
        <taxon>Fungi</taxon>
        <taxon>Dikarya</taxon>
        <taxon>Ascomycota</taxon>
        <taxon>Pezizomycotina</taxon>
        <taxon>Eurotiomycetes</taxon>
        <taxon>Eurotiomycetidae</taxon>
        <taxon>Eurotiales</taxon>
        <taxon>Trichocomaceae</taxon>
        <taxon>Talaromyces</taxon>
        <taxon>Talaromyces sect. Bacilispori</taxon>
    </lineage>
</organism>
<comment type="similarity">
    <text evidence="2">Belongs to the NPC2 family.</text>
</comment>
<keyword evidence="5" id="KW-0813">Transport</keyword>
<dbReference type="Proteomes" id="UP001201262">
    <property type="component" value="Unassembled WGS sequence"/>
</dbReference>
<evidence type="ECO:0000256" key="4">
    <source>
        <dbReference type="ARBA" id="ARBA00016056"/>
    </source>
</evidence>
<evidence type="ECO:0000313" key="11">
    <source>
        <dbReference type="Proteomes" id="UP001201262"/>
    </source>
</evidence>
<dbReference type="PANTHER" id="PTHR11306">
    <property type="entry name" value="NIEMANN PICK TYPE C2 PROTEIN NPC2-RELATED"/>
    <property type="match status" value="1"/>
</dbReference>
<feature type="chain" id="PRO_5042195745" description="Phosphatidylglycerol/phosphatidylinositol transfer protein" evidence="8">
    <location>
        <begin position="19"/>
        <end position="168"/>
    </location>
</feature>
<evidence type="ECO:0000256" key="3">
    <source>
        <dbReference type="ARBA" id="ARBA00011245"/>
    </source>
</evidence>
<dbReference type="CDD" id="cd00917">
    <property type="entry name" value="PG-PI_TP"/>
    <property type="match status" value="1"/>
</dbReference>
<proteinExistence type="inferred from homology"/>
<sequence>MKLFSALLLGAAPLQIWAASLPFFGQSPLRPLEEEFPVHGENPLGFCADPSDDILEITAVNLSPNPPVPGESLTIEAEGIFHAPVDKGSTLHLEVKYGLIRLIKTDADLCDELEANTDLKCPLQGKQKFTKQVEIPKEVPPGKYSVLADVFTEDLERVTCLQARNIVF</sequence>
<evidence type="ECO:0000256" key="2">
    <source>
        <dbReference type="ARBA" id="ARBA00006370"/>
    </source>
</evidence>
<reference evidence="10" key="1">
    <citation type="submission" date="2021-12" db="EMBL/GenBank/DDBJ databases">
        <title>Convergent genome expansion in fungi linked to evolution of root-endophyte symbiosis.</title>
        <authorList>
            <consortium name="DOE Joint Genome Institute"/>
            <person name="Ke Y.-H."/>
            <person name="Bonito G."/>
            <person name="Liao H.-L."/>
            <person name="Looney B."/>
            <person name="Rojas-Flechas A."/>
            <person name="Nash J."/>
            <person name="Hameed K."/>
            <person name="Schadt C."/>
            <person name="Martin F."/>
            <person name="Crous P.W."/>
            <person name="Miettinen O."/>
            <person name="Magnuson J.K."/>
            <person name="Labbe J."/>
            <person name="Jacobson D."/>
            <person name="Doktycz M.J."/>
            <person name="Veneault-Fourrey C."/>
            <person name="Kuo A."/>
            <person name="Mondo S."/>
            <person name="Calhoun S."/>
            <person name="Riley R."/>
            <person name="Ohm R."/>
            <person name="LaButti K."/>
            <person name="Andreopoulos B."/>
            <person name="Pangilinan J."/>
            <person name="Nolan M."/>
            <person name="Tritt A."/>
            <person name="Clum A."/>
            <person name="Lipzen A."/>
            <person name="Daum C."/>
            <person name="Barry K."/>
            <person name="Grigoriev I.V."/>
            <person name="Vilgalys R."/>
        </authorList>
    </citation>
    <scope>NUCLEOTIDE SEQUENCE</scope>
    <source>
        <strain evidence="10">PMI_201</strain>
    </source>
</reference>
<dbReference type="GeneID" id="70242341"/>
<dbReference type="Pfam" id="PF02221">
    <property type="entry name" value="E1_DerP2_DerF2"/>
    <property type="match status" value="1"/>
</dbReference>
<feature type="domain" description="MD-2-related lipid-recognition" evidence="9">
    <location>
        <begin position="44"/>
        <end position="165"/>
    </location>
</feature>
<dbReference type="RefSeq" id="XP_046067492.1">
    <property type="nucleotide sequence ID" value="XM_046212054.1"/>
</dbReference>
<evidence type="ECO:0000256" key="1">
    <source>
        <dbReference type="ARBA" id="ARBA00002053"/>
    </source>
</evidence>
<dbReference type="Gene3D" id="2.60.40.770">
    <property type="match status" value="1"/>
</dbReference>
<evidence type="ECO:0000256" key="7">
    <source>
        <dbReference type="ARBA" id="ARBA00023055"/>
    </source>
</evidence>
<keyword evidence="11" id="KW-1185">Reference proteome</keyword>
<dbReference type="PANTHER" id="PTHR11306:SF0">
    <property type="entry name" value="PHOSPHATIDYLGLYCEROL_PHOSPHATIDYLINOSITOL TRANSFER PROTEIN"/>
    <property type="match status" value="1"/>
</dbReference>
<dbReference type="GO" id="GO:0032366">
    <property type="term" value="P:intracellular sterol transport"/>
    <property type="evidence" value="ECO:0007669"/>
    <property type="project" value="InterPro"/>
</dbReference>
<dbReference type="InterPro" id="IPR014756">
    <property type="entry name" value="Ig_E-set"/>
</dbReference>
<evidence type="ECO:0000256" key="8">
    <source>
        <dbReference type="SAM" id="SignalP"/>
    </source>
</evidence>
<dbReference type="SMART" id="SM00737">
    <property type="entry name" value="ML"/>
    <property type="match status" value="1"/>
</dbReference>
<dbReference type="AlphaFoldDB" id="A0AAD4PTU6"/>